<proteinExistence type="predicted"/>
<dbReference type="SMART" id="SM00421">
    <property type="entry name" value="HTH_LUXR"/>
    <property type="match status" value="1"/>
</dbReference>
<evidence type="ECO:0000256" key="2">
    <source>
        <dbReference type="ARBA" id="ARBA00023125"/>
    </source>
</evidence>
<keyword evidence="2" id="KW-0238">DNA-binding</keyword>
<dbReference type="Pfam" id="PF03472">
    <property type="entry name" value="Autoind_bind"/>
    <property type="match status" value="1"/>
</dbReference>
<dbReference type="GO" id="GO:0006355">
    <property type="term" value="P:regulation of DNA-templated transcription"/>
    <property type="evidence" value="ECO:0007669"/>
    <property type="project" value="InterPro"/>
</dbReference>
<organism evidence="5 6">
    <name type="scientific">Bradyrhizobium lablabi</name>
    <dbReference type="NCBI Taxonomy" id="722472"/>
    <lineage>
        <taxon>Bacteria</taxon>
        <taxon>Pseudomonadati</taxon>
        <taxon>Pseudomonadota</taxon>
        <taxon>Alphaproteobacteria</taxon>
        <taxon>Hyphomicrobiales</taxon>
        <taxon>Nitrobacteraceae</taxon>
        <taxon>Bradyrhizobium</taxon>
    </lineage>
</organism>
<dbReference type="OrthoDB" id="9803630at2"/>
<accession>A0A1H4QVG6</accession>
<name>A0A1H4QVG6_9BRAD</name>
<dbReference type="Pfam" id="PF00196">
    <property type="entry name" value="GerE"/>
    <property type="match status" value="1"/>
</dbReference>
<dbReference type="CDD" id="cd06170">
    <property type="entry name" value="LuxR_C_like"/>
    <property type="match status" value="1"/>
</dbReference>
<dbReference type="PANTHER" id="PTHR44688">
    <property type="entry name" value="DNA-BINDING TRANSCRIPTIONAL ACTIVATOR DEVR_DOSR"/>
    <property type="match status" value="1"/>
</dbReference>
<gene>
    <name evidence="5" type="ORF">SAMN05444171_0956</name>
</gene>
<evidence type="ECO:0000313" key="6">
    <source>
        <dbReference type="Proteomes" id="UP000183208"/>
    </source>
</evidence>
<dbReference type="SUPFAM" id="SSF46894">
    <property type="entry name" value="C-terminal effector domain of the bipartite response regulators"/>
    <property type="match status" value="1"/>
</dbReference>
<dbReference type="InterPro" id="IPR005143">
    <property type="entry name" value="TF_LuxR_autoind-bd_dom"/>
</dbReference>
<reference evidence="5 6" key="1">
    <citation type="submission" date="2016-10" db="EMBL/GenBank/DDBJ databases">
        <authorList>
            <person name="de Groot N.N."/>
        </authorList>
    </citation>
    <scope>NUCLEOTIDE SEQUENCE [LARGE SCALE GENOMIC DNA]</scope>
    <source>
        <strain evidence="5 6">GAS522</strain>
    </source>
</reference>
<sequence length="239" mass="26911">MITSREKAFFEYVDAIQIADDEKGFEAAGGRLARGLGFKWFAYLRRDCDATKILTSYPVAWVRRYVEADYQKVDPVVRRAHLDNDLFGWAVTSASNRKDCRQRCFRNDAMAFGISTGVTVPIKCGFGRFAAFTMASSDESQRAVIEEVALLVRVAALYFHARCSDIDKIKRLPSDRQLTQRERLCLAWAAQGKTVTDTALLMSISPRTVSFHLNNARAKLNCSTIAHCVAEAFRHKILA</sequence>
<dbReference type="Gene3D" id="3.30.450.80">
    <property type="entry name" value="Transcription factor LuxR-like, autoinducer-binding domain"/>
    <property type="match status" value="1"/>
</dbReference>
<keyword evidence="3" id="KW-0804">Transcription</keyword>
<dbReference type="GO" id="GO:0003677">
    <property type="term" value="F:DNA binding"/>
    <property type="evidence" value="ECO:0007669"/>
    <property type="project" value="UniProtKB-KW"/>
</dbReference>
<evidence type="ECO:0000313" key="5">
    <source>
        <dbReference type="EMBL" id="SEC23615.1"/>
    </source>
</evidence>
<keyword evidence="1" id="KW-0805">Transcription regulation</keyword>
<dbReference type="Proteomes" id="UP000183208">
    <property type="component" value="Unassembled WGS sequence"/>
</dbReference>
<dbReference type="SUPFAM" id="SSF75516">
    <property type="entry name" value="Pheromone-binding domain of LuxR-like quorum-sensing transcription factors"/>
    <property type="match status" value="1"/>
</dbReference>
<dbReference type="RefSeq" id="WP_074816213.1">
    <property type="nucleotide sequence ID" value="NZ_FNTI01000001.1"/>
</dbReference>
<feature type="domain" description="HTH luxR-type" evidence="4">
    <location>
        <begin position="171"/>
        <end position="236"/>
    </location>
</feature>
<dbReference type="PROSITE" id="PS50043">
    <property type="entry name" value="HTH_LUXR_2"/>
    <property type="match status" value="1"/>
</dbReference>
<dbReference type="PRINTS" id="PR00038">
    <property type="entry name" value="HTHLUXR"/>
</dbReference>
<protein>
    <submittedName>
        <fullName evidence="5">LuxR family transcriptional regulator, activator of conjugal transfer of Ti plasmids</fullName>
    </submittedName>
</protein>
<dbReference type="InterPro" id="IPR000792">
    <property type="entry name" value="Tscrpt_reg_LuxR_C"/>
</dbReference>
<evidence type="ECO:0000256" key="1">
    <source>
        <dbReference type="ARBA" id="ARBA00023015"/>
    </source>
</evidence>
<dbReference type="InterPro" id="IPR036388">
    <property type="entry name" value="WH-like_DNA-bd_sf"/>
</dbReference>
<dbReference type="EMBL" id="FNTI01000001">
    <property type="protein sequence ID" value="SEC23615.1"/>
    <property type="molecule type" value="Genomic_DNA"/>
</dbReference>
<dbReference type="AlphaFoldDB" id="A0A1H4QVG6"/>
<evidence type="ECO:0000259" key="4">
    <source>
        <dbReference type="PROSITE" id="PS50043"/>
    </source>
</evidence>
<dbReference type="InterPro" id="IPR016032">
    <property type="entry name" value="Sig_transdc_resp-reg_C-effctor"/>
</dbReference>
<evidence type="ECO:0000256" key="3">
    <source>
        <dbReference type="ARBA" id="ARBA00023163"/>
    </source>
</evidence>
<dbReference type="PANTHER" id="PTHR44688:SF16">
    <property type="entry name" value="DNA-BINDING TRANSCRIPTIONAL ACTIVATOR DEVR_DOSR"/>
    <property type="match status" value="1"/>
</dbReference>
<dbReference type="Gene3D" id="1.10.10.10">
    <property type="entry name" value="Winged helix-like DNA-binding domain superfamily/Winged helix DNA-binding domain"/>
    <property type="match status" value="1"/>
</dbReference>
<dbReference type="InterPro" id="IPR036693">
    <property type="entry name" value="TF_LuxR_autoind-bd_dom_sf"/>
</dbReference>